<evidence type="ECO:0000313" key="3">
    <source>
        <dbReference type="Proteomes" id="UP001295423"/>
    </source>
</evidence>
<gene>
    <name evidence="2" type="ORF">CYCCA115_LOCUS15155</name>
</gene>
<name>A0AAD2JIW3_9STRA</name>
<dbReference type="Proteomes" id="UP001295423">
    <property type="component" value="Unassembled WGS sequence"/>
</dbReference>
<feature type="signal peptide" evidence="1">
    <location>
        <begin position="1"/>
        <end position="23"/>
    </location>
</feature>
<evidence type="ECO:0000256" key="1">
    <source>
        <dbReference type="SAM" id="SignalP"/>
    </source>
</evidence>
<feature type="chain" id="PRO_5042124600" description="Helicase-associated domain-containing protein" evidence="1">
    <location>
        <begin position="24"/>
        <end position="434"/>
    </location>
</feature>
<proteinExistence type="predicted"/>
<dbReference type="PANTHER" id="PTHR37066">
    <property type="entry name" value="HELICASE-ASSOCIATED"/>
    <property type="match status" value="1"/>
</dbReference>
<accession>A0AAD2JIW3</accession>
<keyword evidence="1" id="KW-0732">Signal</keyword>
<comment type="caution">
    <text evidence="2">The sequence shown here is derived from an EMBL/GenBank/DDBJ whole genome shotgun (WGS) entry which is preliminary data.</text>
</comment>
<organism evidence="2 3">
    <name type="scientific">Cylindrotheca closterium</name>
    <dbReference type="NCBI Taxonomy" id="2856"/>
    <lineage>
        <taxon>Eukaryota</taxon>
        <taxon>Sar</taxon>
        <taxon>Stramenopiles</taxon>
        <taxon>Ochrophyta</taxon>
        <taxon>Bacillariophyta</taxon>
        <taxon>Bacillariophyceae</taxon>
        <taxon>Bacillariophycidae</taxon>
        <taxon>Bacillariales</taxon>
        <taxon>Bacillariaceae</taxon>
        <taxon>Cylindrotheca</taxon>
    </lineage>
</organism>
<evidence type="ECO:0000313" key="2">
    <source>
        <dbReference type="EMBL" id="CAJ1954562.1"/>
    </source>
</evidence>
<dbReference type="PANTHER" id="PTHR37066:SF1">
    <property type="entry name" value="LNS2_PITP DOMAIN-CONTAINING PROTEIN"/>
    <property type="match status" value="1"/>
</dbReference>
<sequence length="434" mass="50159">MGEQHRQRLSLLLFRLLLCYVLCERAEAFRAERYSRRHLRITNNEFSSPVALAAVQSTEIGEKSKSRKLSPVIKIGKVRKGIEIPYAFTIQALKLYHENHGDLILPRRYVIPESDIYPSELHGVDLAGTVYHIKWWQRHVKQRPDRVTELNSLGFVWERLQPEWNLVLEGLLTYGTIYGNLLIPSKFVIPYETKWPKSTWGLALGNCVHRIRTRGEYMQGDNAWSRKEQLDSVGFIWCTREYKFEVFCRALRFYAQIEVKGSGYNTVGIMKIPSSFVIPTGDAAWPKDLWGYRFGEKCTAVRQKQLYVKGHPERSKILSELGFHIAGNDNLRWLEVVHASAVYSQLHGKKLDVPLTFVVPAPPQRSVEDGVVTGSDEAWPWPEYLWGFPLGQRLKDIRLNGYYLKGKDAVERRSQLNALGFVWSPKRGRRKKAT</sequence>
<evidence type="ECO:0008006" key="4">
    <source>
        <dbReference type="Google" id="ProtNLM"/>
    </source>
</evidence>
<protein>
    <recommendedName>
        <fullName evidence="4">Helicase-associated domain-containing protein</fullName>
    </recommendedName>
</protein>
<dbReference type="AlphaFoldDB" id="A0AAD2JIW3"/>
<dbReference type="EMBL" id="CAKOGP040001869">
    <property type="protein sequence ID" value="CAJ1954562.1"/>
    <property type="molecule type" value="Genomic_DNA"/>
</dbReference>
<keyword evidence="3" id="KW-1185">Reference proteome</keyword>
<reference evidence="2" key="1">
    <citation type="submission" date="2023-08" db="EMBL/GenBank/DDBJ databases">
        <authorList>
            <person name="Audoor S."/>
            <person name="Bilcke G."/>
        </authorList>
    </citation>
    <scope>NUCLEOTIDE SEQUENCE</scope>
</reference>